<accession>A0A917KNX5</accession>
<sequence>MQRIVIIGGGFAGSTTASILARRLPPGWEVLLISEESYTTYNPMLSEVVGASIFPEQVVAPLRQVLGIGRRGRFVMGRVSAIDLAHRQVTCATLAGERSFAYDHLVLALGNRARRDLIPGMAEHALPLKTVGDALHIRNFVLRRLAQMELETDVAIRRRLGRFVVIGGGFSGVEVAGALADCLKGIARYYPGAAAQALEVALVQNLPRLLPELPDSLGAAAQRMLVADGVDVRLGATAEAIRGDGVVLSDGELIEAATVIGTIGTQPNALTVALGLPMERGRIRVDPGMQVAGRSDVWAIGDCACVVNARDGAASPPTAQFAVRQATQLARNLLAALRGQDARPFHYRPRGAMAAIGHMNGVAEVFGVRLTGLPAWFLWRAYYLSQMPTPGRKLRIFVEWTWGMFFATDITHIRFTRSVEHEDVPRAAEPDRDVSGRSVAA</sequence>
<dbReference type="Pfam" id="PF07992">
    <property type="entry name" value="Pyr_redox_2"/>
    <property type="match status" value="1"/>
</dbReference>
<evidence type="ECO:0000259" key="6">
    <source>
        <dbReference type="Pfam" id="PF07992"/>
    </source>
</evidence>
<dbReference type="PANTHER" id="PTHR42913">
    <property type="entry name" value="APOPTOSIS-INDUCING FACTOR 1"/>
    <property type="match status" value="1"/>
</dbReference>
<dbReference type="InterPro" id="IPR051169">
    <property type="entry name" value="NADH-Q_oxidoreductase"/>
</dbReference>
<keyword evidence="4" id="KW-0274">FAD</keyword>
<proteinExistence type="inferred from homology"/>
<comment type="similarity">
    <text evidence="2">Belongs to the NADH dehydrogenase family.</text>
</comment>
<gene>
    <name evidence="7" type="ORF">GCM10011320_32230</name>
</gene>
<reference evidence="7" key="1">
    <citation type="journal article" date="2014" name="Int. J. Syst. Evol. Microbiol.">
        <title>Complete genome sequence of Corynebacterium casei LMG S-19264T (=DSM 44701T), isolated from a smear-ripened cheese.</title>
        <authorList>
            <consortium name="US DOE Joint Genome Institute (JGI-PGF)"/>
            <person name="Walter F."/>
            <person name="Albersmeier A."/>
            <person name="Kalinowski J."/>
            <person name="Ruckert C."/>
        </authorList>
    </citation>
    <scope>NUCLEOTIDE SEQUENCE</scope>
    <source>
        <strain evidence="7">CGMCC 1.3617</strain>
    </source>
</reference>
<feature type="domain" description="FAD/NAD(P)-binding" evidence="6">
    <location>
        <begin position="3"/>
        <end position="326"/>
    </location>
</feature>
<evidence type="ECO:0000256" key="1">
    <source>
        <dbReference type="ARBA" id="ARBA00001974"/>
    </source>
</evidence>
<evidence type="ECO:0000256" key="5">
    <source>
        <dbReference type="ARBA" id="ARBA00023002"/>
    </source>
</evidence>
<dbReference type="PRINTS" id="PR00411">
    <property type="entry name" value="PNDRDTASEI"/>
</dbReference>
<evidence type="ECO:0000256" key="2">
    <source>
        <dbReference type="ARBA" id="ARBA00005272"/>
    </source>
</evidence>
<dbReference type="Proteomes" id="UP000661507">
    <property type="component" value="Unassembled WGS sequence"/>
</dbReference>
<protein>
    <recommendedName>
        <fullName evidence="6">FAD/NAD(P)-binding domain-containing protein</fullName>
    </recommendedName>
</protein>
<reference evidence="7" key="2">
    <citation type="submission" date="2020-09" db="EMBL/GenBank/DDBJ databases">
        <authorList>
            <person name="Sun Q."/>
            <person name="Zhou Y."/>
        </authorList>
    </citation>
    <scope>NUCLEOTIDE SEQUENCE</scope>
    <source>
        <strain evidence="7">CGMCC 1.3617</strain>
    </source>
</reference>
<dbReference type="AlphaFoldDB" id="A0A917KNX5"/>
<name>A0A917KNX5_9PROT</name>
<keyword evidence="8" id="KW-1185">Reference proteome</keyword>
<dbReference type="EMBL" id="BMKW01000007">
    <property type="protein sequence ID" value="GGJ22565.1"/>
    <property type="molecule type" value="Genomic_DNA"/>
</dbReference>
<comment type="caution">
    <text evidence="7">The sequence shown here is derived from an EMBL/GenBank/DDBJ whole genome shotgun (WGS) entry which is preliminary data.</text>
</comment>
<keyword evidence="5" id="KW-0560">Oxidoreductase</keyword>
<organism evidence="7 8">
    <name type="scientific">Neoroseomonas lacus</name>
    <dbReference type="NCBI Taxonomy" id="287609"/>
    <lineage>
        <taxon>Bacteria</taxon>
        <taxon>Pseudomonadati</taxon>
        <taxon>Pseudomonadota</taxon>
        <taxon>Alphaproteobacteria</taxon>
        <taxon>Acetobacterales</taxon>
        <taxon>Acetobacteraceae</taxon>
        <taxon>Neoroseomonas</taxon>
    </lineage>
</organism>
<keyword evidence="3" id="KW-0285">Flavoprotein</keyword>
<dbReference type="SUPFAM" id="SSF51905">
    <property type="entry name" value="FAD/NAD(P)-binding domain"/>
    <property type="match status" value="1"/>
</dbReference>
<dbReference type="RefSeq" id="WP_188968330.1">
    <property type="nucleotide sequence ID" value="NZ_BMKW01000007.1"/>
</dbReference>
<dbReference type="Gene3D" id="3.50.50.100">
    <property type="match status" value="1"/>
</dbReference>
<evidence type="ECO:0000313" key="8">
    <source>
        <dbReference type="Proteomes" id="UP000661507"/>
    </source>
</evidence>
<dbReference type="GO" id="GO:0019646">
    <property type="term" value="P:aerobic electron transport chain"/>
    <property type="evidence" value="ECO:0007669"/>
    <property type="project" value="TreeGrafter"/>
</dbReference>
<comment type="cofactor">
    <cofactor evidence="1">
        <name>FAD</name>
        <dbReference type="ChEBI" id="CHEBI:57692"/>
    </cofactor>
</comment>
<dbReference type="PRINTS" id="PR00368">
    <property type="entry name" value="FADPNR"/>
</dbReference>
<evidence type="ECO:0000313" key="7">
    <source>
        <dbReference type="EMBL" id="GGJ22565.1"/>
    </source>
</evidence>
<dbReference type="PANTHER" id="PTHR42913:SF3">
    <property type="entry name" value="64 KDA MITOCHONDRIAL NADH DEHYDROGENASE (EUROFUNG)"/>
    <property type="match status" value="1"/>
</dbReference>
<dbReference type="InterPro" id="IPR023753">
    <property type="entry name" value="FAD/NAD-binding_dom"/>
</dbReference>
<evidence type="ECO:0000256" key="4">
    <source>
        <dbReference type="ARBA" id="ARBA00022827"/>
    </source>
</evidence>
<dbReference type="InterPro" id="IPR036188">
    <property type="entry name" value="FAD/NAD-bd_sf"/>
</dbReference>
<evidence type="ECO:0000256" key="3">
    <source>
        <dbReference type="ARBA" id="ARBA00022630"/>
    </source>
</evidence>
<dbReference type="GO" id="GO:0003955">
    <property type="term" value="F:NAD(P)H dehydrogenase (quinone) activity"/>
    <property type="evidence" value="ECO:0007669"/>
    <property type="project" value="TreeGrafter"/>
</dbReference>